<proteinExistence type="predicted"/>
<sequence length="159" mass="18184">MKHTEIFNRLTGISCPVFGLSWNPPESQRKIARKIIIFLESKRVLYSPYEYETVHPVISSVLEIKHFLTSELPNINEKSELQSYVRAMRNACNKFLSKCRDDDDFRNNAIRPGNINNWIFTSAIGEMRGVFGIMIGQIASSYGIDVEDDLAQIIPIDKS</sequence>
<name>A0A140L9B5_9FIRM</name>
<evidence type="ECO:0000313" key="2">
    <source>
        <dbReference type="Proteomes" id="UP000070456"/>
    </source>
</evidence>
<protein>
    <submittedName>
        <fullName evidence="1">Uncharacterized protein</fullName>
    </submittedName>
</protein>
<dbReference type="Proteomes" id="UP000070456">
    <property type="component" value="Unassembled WGS sequence"/>
</dbReference>
<accession>A0A140L9B5</accession>
<dbReference type="Pfam" id="PF20355">
    <property type="entry name" value="DUF6650"/>
    <property type="match status" value="1"/>
</dbReference>
<dbReference type="RefSeq" id="WP_068555053.1">
    <property type="nucleotide sequence ID" value="NZ_LOEE01000019.1"/>
</dbReference>
<keyword evidence="2" id="KW-1185">Reference proteome</keyword>
<dbReference type="EMBL" id="LOEE01000019">
    <property type="protein sequence ID" value="KXG77140.1"/>
    <property type="molecule type" value="Genomic_DNA"/>
</dbReference>
<reference evidence="1 2" key="1">
    <citation type="submission" date="2015-12" db="EMBL/GenBank/DDBJ databases">
        <title>Draft genome sequence of the thermoanaerobe Thermotalea metallivorans, an isolate from the runoff channel of the Great Artesian Basin, Australia.</title>
        <authorList>
            <person name="Patel B.K."/>
        </authorList>
    </citation>
    <scope>NUCLEOTIDE SEQUENCE [LARGE SCALE GENOMIC DNA]</scope>
    <source>
        <strain evidence="1 2">B2-1</strain>
    </source>
</reference>
<gene>
    <name evidence="1" type="ORF">AN619_06700</name>
</gene>
<dbReference type="STRING" id="520762.AN619_06700"/>
<evidence type="ECO:0000313" key="1">
    <source>
        <dbReference type="EMBL" id="KXG77140.1"/>
    </source>
</evidence>
<dbReference type="InterPro" id="IPR046592">
    <property type="entry name" value="DUF6650"/>
</dbReference>
<dbReference type="AlphaFoldDB" id="A0A140L9B5"/>
<organism evidence="1 2">
    <name type="scientific">Thermotalea metallivorans</name>
    <dbReference type="NCBI Taxonomy" id="520762"/>
    <lineage>
        <taxon>Bacteria</taxon>
        <taxon>Bacillati</taxon>
        <taxon>Bacillota</taxon>
        <taxon>Clostridia</taxon>
        <taxon>Peptostreptococcales</taxon>
        <taxon>Thermotaleaceae</taxon>
        <taxon>Thermotalea</taxon>
    </lineage>
</organism>
<comment type="caution">
    <text evidence="1">The sequence shown here is derived from an EMBL/GenBank/DDBJ whole genome shotgun (WGS) entry which is preliminary data.</text>
</comment>
<dbReference type="OrthoDB" id="8450256at2"/>